<feature type="region of interest" description="Disordered" evidence="1">
    <location>
        <begin position="465"/>
        <end position="528"/>
    </location>
</feature>
<feature type="region of interest" description="Disordered" evidence="1">
    <location>
        <begin position="561"/>
        <end position="590"/>
    </location>
</feature>
<feature type="compositionally biased region" description="Basic and acidic residues" evidence="1">
    <location>
        <begin position="493"/>
        <end position="505"/>
    </location>
</feature>
<gene>
    <name evidence="2" type="ORF">N7532_006417</name>
</gene>
<reference evidence="2" key="1">
    <citation type="submission" date="2022-11" db="EMBL/GenBank/DDBJ databases">
        <authorList>
            <person name="Petersen C."/>
        </authorList>
    </citation>
    <scope>NUCLEOTIDE SEQUENCE</scope>
    <source>
        <strain evidence="2">IBT 30761</strain>
    </source>
</reference>
<accession>A0A9W9FFX7</accession>
<feature type="compositionally biased region" description="Polar residues" evidence="1">
    <location>
        <begin position="94"/>
        <end position="113"/>
    </location>
</feature>
<name>A0A9W9FFX7_9EURO</name>
<evidence type="ECO:0000313" key="3">
    <source>
        <dbReference type="Proteomes" id="UP001149074"/>
    </source>
</evidence>
<dbReference type="AlphaFoldDB" id="A0A9W9FFX7"/>
<feature type="compositionally biased region" description="Low complexity" evidence="1">
    <location>
        <begin position="474"/>
        <end position="489"/>
    </location>
</feature>
<keyword evidence="3" id="KW-1185">Reference proteome</keyword>
<feature type="region of interest" description="Disordered" evidence="1">
    <location>
        <begin position="89"/>
        <end position="380"/>
    </location>
</feature>
<comment type="caution">
    <text evidence="2">The sequence shown here is derived from an EMBL/GenBank/DDBJ whole genome shotgun (WGS) entry which is preliminary data.</text>
</comment>
<feature type="compositionally biased region" description="Basic and acidic residues" evidence="1">
    <location>
        <begin position="332"/>
        <end position="348"/>
    </location>
</feature>
<organism evidence="2 3">
    <name type="scientific">Penicillium argentinense</name>
    <dbReference type="NCBI Taxonomy" id="1131581"/>
    <lineage>
        <taxon>Eukaryota</taxon>
        <taxon>Fungi</taxon>
        <taxon>Dikarya</taxon>
        <taxon>Ascomycota</taxon>
        <taxon>Pezizomycotina</taxon>
        <taxon>Eurotiomycetes</taxon>
        <taxon>Eurotiomycetidae</taxon>
        <taxon>Eurotiales</taxon>
        <taxon>Aspergillaceae</taxon>
        <taxon>Penicillium</taxon>
    </lineage>
</organism>
<proteinExistence type="predicted"/>
<dbReference type="EMBL" id="JAPQKI010000005">
    <property type="protein sequence ID" value="KAJ5099416.1"/>
    <property type="molecule type" value="Genomic_DNA"/>
</dbReference>
<dbReference type="OrthoDB" id="5424234at2759"/>
<sequence length="590" mass="66073">MEQKDAPSLVRISQAVPEMRRDQPVDLQMVQDLWRAFYVTEQATRDQAHRRLGYLFWRVWSSEKLLTSISVGQLSDLIARIAAPMGYFRRRGDNSQTSTSPYHFKGSPQSVRKSQPIEAKATPQPILKKSSTPQAESNKSARLLVEKPDGESIARSPSNALTLDLPKSHPQKLAARQGPKKAAHFAAGFRSGRRRPLFQRRKSSQTSVPKEESAAPKQQKPEPQQPRPQPQPQPQHPPHPYGDSLSFDLVFGEDSALPLEESPHNTPLYDKMDSPDIDEMLDQLSTLKLPKTTPSEKATATATAVPAPDLDSDAETLISPAPETVSEDPQDETPKPKDKGKGKQRAEPNDSGYASSSSSSDGVPADWTRIPGFENIPSFKNRYRIPMPEKMKEALTKVLNDPEPIEKVPLPTRPWWQFEDAWGSLPRKEYLEDWMLTDYDHNGQPSNFPLVEPGFRTRFAEQVQQRPQPPAEPAISRSTSNASNASAITVVPYRERGNDQASEHRGHTRNFSGLSFMMDNTTPSEFSLEESEETLADRIRLEQAEAQNAHENLRDLTLSYGDIDIDTGPQLPPNSVPSDRESFLNDRSPK</sequence>
<reference evidence="2" key="2">
    <citation type="journal article" date="2023" name="IMA Fungus">
        <title>Comparative genomic study of the Penicillium genus elucidates a diverse pangenome and 15 lateral gene transfer events.</title>
        <authorList>
            <person name="Petersen C."/>
            <person name="Sorensen T."/>
            <person name="Nielsen M.R."/>
            <person name="Sondergaard T.E."/>
            <person name="Sorensen J.L."/>
            <person name="Fitzpatrick D.A."/>
            <person name="Frisvad J.C."/>
            <person name="Nielsen K.L."/>
        </authorList>
    </citation>
    <scope>NUCLEOTIDE SEQUENCE</scope>
    <source>
        <strain evidence="2">IBT 30761</strain>
    </source>
</reference>
<feature type="compositionally biased region" description="Pro residues" evidence="1">
    <location>
        <begin position="223"/>
        <end position="240"/>
    </location>
</feature>
<dbReference type="RefSeq" id="XP_056475070.1">
    <property type="nucleotide sequence ID" value="XM_056618911.1"/>
</dbReference>
<evidence type="ECO:0000313" key="2">
    <source>
        <dbReference type="EMBL" id="KAJ5099416.1"/>
    </source>
</evidence>
<dbReference type="Proteomes" id="UP001149074">
    <property type="component" value="Unassembled WGS sequence"/>
</dbReference>
<evidence type="ECO:0008006" key="4">
    <source>
        <dbReference type="Google" id="ProtNLM"/>
    </source>
</evidence>
<feature type="compositionally biased region" description="Polar residues" evidence="1">
    <location>
        <begin position="509"/>
        <end position="523"/>
    </location>
</feature>
<feature type="compositionally biased region" description="Polar residues" evidence="1">
    <location>
        <begin position="129"/>
        <end position="140"/>
    </location>
</feature>
<feature type="compositionally biased region" description="Basic residues" evidence="1">
    <location>
        <begin position="191"/>
        <end position="203"/>
    </location>
</feature>
<feature type="compositionally biased region" description="Basic and acidic residues" evidence="1">
    <location>
        <begin position="578"/>
        <end position="590"/>
    </location>
</feature>
<protein>
    <recommendedName>
        <fullName evidence="4">Nitrogen regulatory protein areA GATA-like domain-containing protein</fullName>
    </recommendedName>
</protein>
<evidence type="ECO:0000256" key="1">
    <source>
        <dbReference type="SAM" id="MobiDB-lite"/>
    </source>
</evidence>
<dbReference type="GeneID" id="81357890"/>